<feature type="region of interest" description="Disordered" evidence="1">
    <location>
        <begin position="1"/>
        <end position="74"/>
    </location>
</feature>
<comment type="caution">
    <text evidence="2">The sequence shown here is derived from an EMBL/GenBank/DDBJ whole genome shotgun (WGS) entry which is preliminary data.</text>
</comment>
<feature type="compositionally biased region" description="Basic and acidic residues" evidence="1">
    <location>
        <begin position="383"/>
        <end position="392"/>
    </location>
</feature>
<organism evidence="2 3">
    <name type="scientific">Dipteronia sinensis</name>
    <dbReference type="NCBI Taxonomy" id="43782"/>
    <lineage>
        <taxon>Eukaryota</taxon>
        <taxon>Viridiplantae</taxon>
        <taxon>Streptophyta</taxon>
        <taxon>Embryophyta</taxon>
        <taxon>Tracheophyta</taxon>
        <taxon>Spermatophyta</taxon>
        <taxon>Magnoliopsida</taxon>
        <taxon>eudicotyledons</taxon>
        <taxon>Gunneridae</taxon>
        <taxon>Pentapetalae</taxon>
        <taxon>rosids</taxon>
        <taxon>malvids</taxon>
        <taxon>Sapindales</taxon>
        <taxon>Sapindaceae</taxon>
        <taxon>Hippocastanoideae</taxon>
        <taxon>Acereae</taxon>
        <taxon>Dipteronia</taxon>
    </lineage>
</organism>
<gene>
    <name evidence="2" type="ORF">Dsin_023056</name>
</gene>
<dbReference type="PANTHER" id="PTHR34682:SF1">
    <property type="entry name" value="PROTEIN METABOLIC NETWORK MODULATOR 1"/>
    <property type="match status" value="1"/>
</dbReference>
<feature type="compositionally biased region" description="Polar residues" evidence="1">
    <location>
        <begin position="1"/>
        <end position="16"/>
    </location>
</feature>
<feature type="compositionally biased region" description="Basic residues" evidence="1">
    <location>
        <begin position="18"/>
        <end position="27"/>
    </location>
</feature>
<dbReference type="EMBL" id="JANJYJ010000007">
    <property type="protein sequence ID" value="KAK3199641.1"/>
    <property type="molecule type" value="Genomic_DNA"/>
</dbReference>
<dbReference type="AlphaFoldDB" id="A0AAE0A474"/>
<reference evidence="2" key="1">
    <citation type="journal article" date="2023" name="Plant J.">
        <title>Genome sequences and population genomics provide insights into the demographic history, inbreeding, and mutation load of two 'living fossil' tree species of Dipteronia.</title>
        <authorList>
            <person name="Feng Y."/>
            <person name="Comes H.P."/>
            <person name="Chen J."/>
            <person name="Zhu S."/>
            <person name="Lu R."/>
            <person name="Zhang X."/>
            <person name="Li P."/>
            <person name="Qiu J."/>
            <person name="Olsen K.M."/>
            <person name="Qiu Y."/>
        </authorList>
    </citation>
    <scope>NUCLEOTIDE SEQUENCE</scope>
    <source>
        <strain evidence="2">NBL</strain>
    </source>
</reference>
<name>A0AAE0A474_9ROSI</name>
<protein>
    <submittedName>
        <fullName evidence="2">Uncharacterized protein</fullName>
    </submittedName>
</protein>
<evidence type="ECO:0000313" key="2">
    <source>
        <dbReference type="EMBL" id="KAK3199641.1"/>
    </source>
</evidence>
<dbReference type="Proteomes" id="UP001281410">
    <property type="component" value="Unassembled WGS sequence"/>
</dbReference>
<sequence length="400" mass="43684">MNEDNPGNNHDASDNNPMKRRRGRPRKLQSPNANRGENAVPRDQNFNRQENAPIPPGFPGINGNQSHQVNPNNNANDFAVGQVVHGVIEATFDDGYLIAVRVGNTENALKGLIFKPGHCSPLTEHNDVAPNVPIIRRSEVPLPAVNLNQQRGNYYRFGTPNLGASRARHVPPVPIPTAHPVPRNKVVPVVLQSASQSVPTVPNGGTVANQPSPFLNLPSSLEASKGKRVREAAYPSNGSKPTNQVQIVGNQVLASPPTSNQGGTNQFSVTKLSDEEAKSIELPVPCENLLTEVINRLQDPLQSEETQMKNKKGENNDMDRPLSIEPLQALLPDRNIQSVSLPKPFESFRTGKMTELLRAVQENMMENQSPQTDEPARGSRPSAETELRDKGNGHPQAPRF</sequence>
<evidence type="ECO:0000256" key="1">
    <source>
        <dbReference type="SAM" id="MobiDB-lite"/>
    </source>
</evidence>
<dbReference type="PANTHER" id="PTHR34682">
    <property type="entry name" value="AT HOOK MOTIF-CONTAINING PROTEIN"/>
    <property type="match status" value="1"/>
</dbReference>
<proteinExistence type="predicted"/>
<feature type="compositionally biased region" description="Polar residues" evidence="1">
    <location>
        <begin position="65"/>
        <end position="74"/>
    </location>
</feature>
<dbReference type="InterPro" id="IPR045881">
    <property type="entry name" value="MNM1-like"/>
</dbReference>
<feature type="region of interest" description="Disordered" evidence="1">
    <location>
        <begin position="360"/>
        <end position="400"/>
    </location>
</feature>
<evidence type="ECO:0000313" key="3">
    <source>
        <dbReference type="Proteomes" id="UP001281410"/>
    </source>
</evidence>
<feature type="compositionally biased region" description="Basic and acidic residues" evidence="1">
    <location>
        <begin position="306"/>
        <end position="321"/>
    </location>
</feature>
<feature type="region of interest" description="Disordered" evidence="1">
    <location>
        <begin position="300"/>
        <end position="321"/>
    </location>
</feature>
<keyword evidence="3" id="KW-1185">Reference proteome</keyword>
<accession>A0AAE0A474</accession>